<dbReference type="PANTHER" id="PTHR22744">
    <property type="entry name" value="HELIX LOOP HELIX PROTEIN 21-RELATED"/>
    <property type="match status" value="1"/>
</dbReference>
<accession>A0A9P1IB84</accession>
<evidence type="ECO:0000313" key="2">
    <source>
        <dbReference type="Proteomes" id="UP001152747"/>
    </source>
</evidence>
<dbReference type="PANTHER" id="PTHR22744:SF14">
    <property type="entry name" value="BTB DOMAIN-CONTAINING PROTEIN-RELATED"/>
    <property type="match status" value="1"/>
</dbReference>
<protein>
    <submittedName>
        <fullName evidence="1">Uncharacterized protein</fullName>
    </submittedName>
</protein>
<keyword evidence="2" id="KW-1185">Reference proteome</keyword>
<organism evidence="1 2">
    <name type="scientific">Caenorhabditis angaria</name>
    <dbReference type="NCBI Taxonomy" id="860376"/>
    <lineage>
        <taxon>Eukaryota</taxon>
        <taxon>Metazoa</taxon>
        <taxon>Ecdysozoa</taxon>
        <taxon>Nematoda</taxon>
        <taxon>Chromadorea</taxon>
        <taxon>Rhabditida</taxon>
        <taxon>Rhabditina</taxon>
        <taxon>Rhabditomorpha</taxon>
        <taxon>Rhabditoidea</taxon>
        <taxon>Rhabditidae</taxon>
        <taxon>Peloderinae</taxon>
        <taxon>Caenorhabditis</taxon>
    </lineage>
</organism>
<dbReference type="Proteomes" id="UP001152747">
    <property type="component" value="Unassembled WGS sequence"/>
</dbReference>
<evidence type="ECO:0000313" key="1">
    <source>
        <dbReference type="EMBL" id="CAI5440097.1"/>
    </source>
</evidence>
<comment type="caution">
    <text evidence="1">The sequence shown here is derived from an EMBL/GenBank/DDBJ whole genome shotgun (WGS) entry which is preliminary data.</text>
</comment>
<sequence length="104" mass="12234">MSSFYPTSSVVDSLNFKILCEMAEKYKSSSLHRKIEKFLCETSEISLIEKIRIGDENGYEELLRTCMQNFEDKEDLENFQKSKLFSDLKESSKIIVINRLFDFL</sequence>
<gene>
    <name evidence="1" type="ORF">CAMP_LOCUS2734</name>
</gene>
<reference evidence="1" key="1">
    <citation type="submission" date="2022-11" db="EMBL/GenBank/DDBJ databases">
        <authorList>
            <person name="Kikuchi T."/>
        </authorList>
    </citation>
    <scope>NUCLEOTIDE SEQUENCE</scope>
    <source>
        <strain evidence="1">PS1010</strain>
    </source>
</reference>
<name>A0A9P1IB84_9PELO</name>
<proteinExistence type="predicted"/>
<dbReference type="AlphaFoldDB" id="A0A9P1IB84"/>
<dbReference type="EMBL" id="CANHGI010000001">
    <property type="protein sequence ID" value="CAI5440097.1"/>
    <property type="molecule type" value="Genomic_DNA"/>
</dbReference>